<accession>A0A9P5Z279</accession>
<dbReference type="OrthoDB" id="4951845at2759"/>
<reference evidence="2" key="1">
    <citation type="submission" date="2020-11" db="EMBL/GenBank/DDBJ databases">
        <authorList>
            <consortium name="DOE Joint Genome Institute"/>
            <person name="Ahrendt S."/>
            <person name="Riley R."/>
            <person name="Andreopoulos W."/>
            <person name="Labutti K."/>
            <person name="Pangilinan J."/>
            <person name="Ruiz-Duenas F.J."/>
            <person name="Barrasa J.M."/>
            <person name="Sanchez-Garcia M."/>
            <person name="Camarero S."/>
            <person name="Miyauchi S."/>
            <person name="Serrano A."/>
            <person name="Linde D."/>
            <person name="Babiker R."/>
            <person name="Drula E."/>
            <person name="Ayuso-Fernandez I."/>
            <person name="Pacheco R."/>
            <person name="Padilla G."/>
            <person name="Ferreira P."/>
            <person name="Barriuso J."/>
            <person name="Kellner H."/>
            <person name="Castanera R."/>
            <person name="Alfaro M."/>
            <person name="Ramirez L."/>
            <person name="Pisabarro A.G."/>
            <person name="Kuo A."/>
            <person name="Tritt A."/>
            <person name="Lipzen A."/>
            <person name="He G."/>
            <person name="Yan M."/>
            <person name="Ng V."/>
            <person name="Cullen D."/>
            <person name="Martin F."/>
            <person name="Rosso M.-N."/>
            <person name="Henrissat B."/>
            <person name="Hibbett D."/>
            <person name="Martinez A.T."/>
            <person name="Grigoriev I.V."/>
        </authorList>
    </citation>
    <scope>NUCLEOTIDE SEQUENCE</scope>
    <source>
        <strain evidence="2">CIRM-BRFM 674</strain>
    </source>
</reference>
<evidence type="ECO:0000313" key="3">
    <source>
        <dbReference type="Proteomes" id="UP000807469"/>
    </source>
</evidence>
<dbReference type="Pfam" id="PF13409">
    <property type="entry name" value="GST_N_2"/>
    <property type="match status" value="1"/>
</dbReference>
<dbReference type="Gene3D" id="1.20.1050.10">
    <property type="match status" value="1"/>
</dbReference>
<dbReference type="EMBL" id="MU155205">
    <property type="protein sequence ID" value="KAF9479822.1"/>
    <property type="molecule type" value="Genomic_DNA"/>
</dbReference>
<gene>
    <name evidence="2" type="ORF">BDN70DRAFT_833824</name>
</gene>
<dbReference type="InterPro" id="IPR054416">
    <property type="entry name" value="GST_UstS-like_C"/>
</dbReference>
<dbReference type="Gene3D" id="3.40.30.10">
    <property type="entry name" value="Glutaredoxin"/>
    <property type="match status" value="1"/>
</dbReference>
<dbReference type="PROSITE" id="PS50404">
    <property type="entry name" value="GST_NTER"/>
    <property type="match status" value="1"/>
</dbReference>
<dbReference type="Proteomes" id="UP000807469">
    <property type="component" value="Unassembled WGS sequence"/>
</dbReference>
<keyword evidence="3" id="KW-1185">Reference proteome</keyword>
<name>A0A9P5Z279_9AGAR</name>
<sequence>MRTDIILLDIPSTLQNPISPHVWKVRMVLNYKKLRYHNQWVPTVKIEATSRALGIPPTGTKPDGRPHYTLPAIIDRTNSEHPVVLSDSIPIIEYLERAYPAMPDDALFPPRTRETQVQFNRGAVMQIMFKIPELAANAHLASKVEEDRPEFRARFEKLYGKPFDQIEKRGEEREALCKRLQQDFKCVADMIDKNEKGPFLMGERIRFMDFALCGCLMFIKCLSPDDVWVRICSWQGGRWARYFDAFQEFTNVGGPPMTTSVS</sequence>
<dbReference type="SUPFAM" id="SSF52833">
    <property type="entry name" value="Thioredoxin-like"/>
    <property type="match status" value="1"/>
</dbReference>
<dbReference type="InterPro" id="IPR036282">
    <property type="entry name" value="Glutathione-S-Trfase_C_sf"/>
</dbReference>
<comment type="caution">
    <text evidence="2">The sequence shown here is derived from an EMBL/GenBank/DDBJ whole genome shotgun (WGS) entry which is preliminary data.</text>
</comment>
<evidence type="ECO:0000259" key="1">
    <source>
        <dbReference type="PROSITE" id="PS50404"/>
    </source>
</evidence>
<dbReference type="AlphaFoldDB" id="A0A9P5Z279"/>
<protein>
    <recommendedName>
        <fullName evidence="1">GST N-terminal domain-containing protein</fullName>
    </recommendedName>
</protein>
<dbReference type="InterPro" id="IPR004045">
    <property type="entry name" value="Glutathione_S-Trfase_N"/>
</dbReference>
<proteinExistence type="predicted"/>
<evidence type="ECO:0000313" key="2">
    <source>
        <dbReference type="EMBL" id="KAF9479822.1"/>
    </source>
</evidence>
<feature type="domain" description="GST N-terminal" evidence="1">
    <location>
        <begin position="9"/>
        <end position="103"/>
    </location>
</feature>
<dbReference type="SUPFAM" id="SSF47616">
    <property type="entry name" value="GST C-terminal domain-like"/>
    <property type="match status" value="1"/>
</dbReference>
<dbReference type="InterPro" id="IPR036249">
    <property type="entry name" value="Thioredoxin-like_sf"/>
</dbReference>
<organism evidence="2 3">
    <name type="scientific">Pholiota conissans</name>
    <dbReference type="NCBI Taxonomy" id="109636"/>
    <lineage>
        <taxon>Eukaryota</taxon>
        <taxon>Fungi</taxon>
        <taxon>Dikarya</taxon>
        <taxon>Basidiomycota</taxon>
        <taxon>Agaricomycotina</taxon>
        <taxon>Agaricomycetes</taxon>
        <taxon>Agaricomycetidae</taxon>
        <taxon>Agaricales</taxon>
        <taxon>Agaricineae</taxon>
        <taxon>Strophariaceae</taxon>
        <taxon>Pholiota</taxon>
    </lineage>
</organism>
<dbReference type="Pfam" id="PF22041">
    <property type="entry name" value="GST_C_7"/>
    <property type="match status" value="1"/>
</dbReference>